<dbReference type="InterPro" id="IPR044925">
    <property type="entry name" value="His-Me_finger_sf"/>
</dbReference>
<dbReference type="EMBL" id="LR797198">
    <property type="protein sequence ID" value="CAB4193532.1"/>
    <property type="molecule type" value="Genomic_DNA"/>
</dbReference>
<name>A0A6J5RCD2_9CAUD</name>
<dbReference type="InterPro" id="IPR003615">
    <property type="entry name" value="HNH_nuc"/>
</dbReference>
<accession>A0A6J5RCD2</accession>
<feature type="domain" description="HNH nuclease" evidence="1">
    <location>
        <begin position="36"/>
        <end position="81"/>
    </location>
</feature>
<dbReference type="Gene3D" id="3.90.75.20">
    <property type="match status" value="1"/>
</dbReference>
<organism evidence="3">
    <name type="scientific">uncultured Caudovirales phage</name>
    <dbReference type="NCBI Taxonomy" id="2100421"/>
    <lineage>
        <taxon>Viruses</taxon>
        <taxon>Duplodnaviria</taxon>
        <taxon>Heunggongvirae</taxon>
        <taxon>Uroviricota</taxon>
        <taxon>Caudoviricetes</taxon>
        <taxon>Peduoviridae</taxon>
        <taxon>Maltschvirus</taxon>
        <taxon>Maltschvirus maltsch</taxon>
    </lineage>
</organism>
<evidence type="ECO:0000259" key="1">
    <source>
        <dbReference type="Pfam" id="PF13392"/>
    </source>
</evidence>
<dbReference type="EMBL" id="LR797076">
    <property type="protein sequence ID" value="CAB4185779.1"/>
    <property type="molecule type" value="Genomic_DNA"/>
</dbReference>
<dbReference type="SUPFAM" id="SSF54060">
    <property type="entry name" value="His-Me finger endonucleases"/>
    <property type="match status" value="1"/>
</dbReference>
<sequence length="86" mass="10447">MYQPIKAWVKRDSKVSREGYVLIKVPEHPKSFKGFYYEHRLIMEKQINRVLEDWETIHHINENKIDNRLINLFLCSRLEHNKAHCA</sequence>
<gene>
    <name evidence="2" type="ORF">UFOVP1119_119</name>
    <name evidence="3" type="ORF">UFOVP1238_93</name>
</gene>
<dbReference type="Pfam" id="PF13392">
    <property type="entry name" value="HNH_3"/>
    <property type="match status" value="1"/>
</dbReference>
<evidence type="ECO:0000313" key="2">
    <source>
        <dbReference type="EMBL" id="CAB4185779.1"/>
    </source>
</evidence>
<evidence type="ECO:0000313" key="3">
    <source>
        <dbReference type="EMBL" id="CAB4193532.1"/>
    </source>
</evidence>
<protein>
    <submittedName>
        <fullName evidence="3">HNH nuclease</fullName>
    </submittedName>
</protein>
<proteinExistence type="predicted"/>
<reference evidence="3" key="1">
    <citation type="submission" date="2020-05" db="EMBL/GenBank/DDBJ databases">
        <authorList>
            <person name="Chiriac C."/>
            <person name="Salcher M."/>
            <person name="Ghai R."/>
            <person name="Kavagutti S V."/>
        </authorList>
    </citation>
    <scope>NUCLEOTIDE SEQUENCE</scope>
</reference>